<keyword evidence="1" id="KW-0805">Transcription regulation</keyword>
<dbReference type="InterPro" id="IPR001647">
    <property type="entry name" value="HTH_TetR"/>
</dbReference>
<dbReference type="PANTHER" id="PTHR30055:SF234">
    <property type="entry name" value="HTH-TYPE TRANSCRIPTIONAL REGULATOR BETI"/>
    <property type="match status" value="1"/>
</dbReference>
<evidence type="ECO:0000313" key="6">
    <source>
        <dbReference type="EMBL" id="TXC70305.1"/>
    </source>
</evidence>
<sequence>MARRNPSMTARPAIKTVHAPARPAPRRGRPTAARAAALEPLILDAARALFLSRGYANTSMDAVAARAAVSKGTVYARYPNKGELFRAVAEERLAAWAAVSTSSYPAENGLDIADSLLKRALGTLDIIRLPEVQAFDHMVLSEAKRFPELTRLFLELQHRSFTNVMAEEITLAGRGDGSPVADAYGVALVIATSLISWFRMESILGEVSREAGEQFAHRLVSLCLGGRHSW</sequence>
<dbReference type="Gene3D" id="1.10.357.10">
    <property type="entry name" value="Tetracycline Repressor, domain 2"/>
    <property type="match status" value="1"/>
</dbReference>
<dbReference type="AlphaFoldDB" id="A0A5C6UE46"/>
<feature type="DNA-binding region" description="H-T-H motif" evidence="4">
    <location>
        <begin position="59"/>
        <end position="78"/>
    </location>
</feature>
<dbReference type="Pfam" id="PF00440">
    <property type="entry name" value="TetR_N"/>
    <property type="match status" value="1"/>
</dbReference>
<reference evidence="6 7" key="1">
    <citation type="journal article" date="2013" name="Antonie Van Leeuwenhoek">
        <title>Sphingomonas ginsenosidivorax sp. nov., with the ability to transform ginsenosides.</title>
        <authorList>
            <person name="Jin X.F."/>
            <person name="Kim J.K."/>
            <person name="Liu Q.M."/>
            <person name="Kang M.S."/>
            <person name="He D."/>
            <person name="Jin F.X."/>
            <person name="Kim S.C."/>
            <person name="Im W.T."/>
        </authorList>
    </citation>
    <scope>NUCLEOTIDE SEQUENCE [LARGE SCALE GENOMIC DNA]</scope>
    <source>
        <strain evidence="6 7">KHI67</strain>
    </source>
</reference>
<evidence type="ECO:0000256" key="1">
    <source>
        <dbReference type="ARBA" id="ARBA00023015"/>
    </source>
</evidence>
<name>A0A5C6UE46_9SPHN</name>
<evidence type="ECO:0000256" key="2">
    <source>
        <dbReference type="ARBA" id="ARBA00023125"/>
    </source>
</evidence>
<proteinExistence type="predicted"/>
<dbReference type="Proteomes" id="UP000321250">
    <property type="component" value="Unassembled WGS sequence"/>
</dbReference>
<dbReference type="SUPFAM" id="SSF46689">
    <property type="entry name" value="Homeodomain-like"/>
    <property type="match status" value="1"/>
</dbReference>
<organism evidence="6 7">
    <name type="scientific">Sphingomonas ginsenosidivorax</name>
    <dbReference type="NCBI Taxonomy" id="862135"/>
    <lineage>
        <taxon>Bacteria</taxon>
        <taxon>Pseudomonadati</taxon>
        <taxon>Pseudomonadota</taxon>
        <taxon>Alphaproteobacteria</taxon>
        <taxon>Sphingomonadales</taxon>
        <taxon>Sphingomonadaceae</taxon>
        <taxon>Sphingomonas</taxon>
    </lineage>
</organism>
<accession>A0A5C6UE46</accession>
<dbReference type="GO" id="GO:0003700">
    <property type="term" value="F:DNA-binding transcription factor activity"/>
    <property type="evidence" value="ECO:0007669"/>
    <property type="project" value="TreeGrafter"/>
</dbReference>
<dbReference type="EMBL" id="VOQR01000001">
    <property type="protein sequence ID" value="TXC70305.1"/>
    <property type="molecule type" value="Genomic_DNA"/>
</dbReference>
<keyword evidence="3" id="KW-0804">Transcription</keyword>
<feature type="domain" description="HTH tetR-type" evidence="5">
    <location>
        <begin position="36"/>
        <end position="96"/>
    </location>
</feature>
<dbReference type="PROSITE" id="PS50977">
    <property type="entry name" value="HTH_TETR_2"/>
    <property type="match status" value="1"/>
</dbReference>
<dbReference type="InterPro" id="IPR009057">
    <property type="entry name" value="Homeodomain-like_sf"/>
</dbReference>
<dbReference type="PANTHER" id="PTHR30055">
    <property type="entry name" value="HTH-TYPE TRANSCRIPTIONAL REGULATOR RUTR"/>
    <property type="match status" value="1"/>
</dbReference>
<dbReference type="InterPro" id="IPR050109">
    <property type="entry name" value="HTH-type_TetR-like_transc_reg"/>
</dbReference>
<keyword evidence="2 4" id="KW-0238">DNA-binding</keyword>
<comment type="caution">
    <text evidence="6">The sequence shown here is derived from an EMBL/GenBank/DDBJ whole genome shotgun (WGS) entry which is preliminary data.</text>
</comment>
<dbReference type="GO" id="GO:0000976">
    <property type="term" value="F:transcription cis-regulatory region binding"/>
    <property type="evidence" value="ECO:0007669"/>
    <property type="project" value="TreeGrafter"/>
</dbReference>
<evidence type="ECO:0000256" key="4">
    <source>
        <dbReference type="PROSITE-ProRule" id="PRU00335"/>
    </source>
</evidence>
<dbReference type="FunFam" id="1.10.10.60:FF:000141">
    <property type="entry name" value="TetR family transcriptional regulator"/>
    <property type="match status" value="1"/>
</dbReference>
<evidence type="ECO:0000259" key="5">
    <source>
        <dbReference type="PROSITE" id="PS50977"/>
    </source>
</evidence>
<gene>
    <name evidence="6" type="ORF">FSB78_04610</name>
</gene>
<evidence type="ECO:0000313" key="7">
    <source>
        <dbReference type="Proteomes" id="UP000321250"/>
    </source>
</evidence>
<dbReference type="PRINTS" id="PR00455">
    <property type="entry name" value="HTHTETR"/>
</dbReference>
<evidence type="ECO:0000256" key="3">
    <source>
        <dbReference type="ARBA" id="ARBA00023163"/>
    </source>
</evidence>
<protein>
    <submittedName>
        <fullName evidence="6">TetR/AcrR family transcriptional regulator</fullName>
    </submittedName>
</protein>
<keyword evidence="7" id="KW-1185">Reference proteome</keyword>